<evidence type="ECO:0000259" key="10">
    <source>
        <dbReference type="Pfam" id="PF00962"/>
    </source>
</evidence>
<feature type="binding site" evidence="9">
    <location>
        <position position="28"/>
    </location>
    <ligand>
        <name>substrate</name>
    </ligand>
</feature>
<comment type="function">
    <text evidence="9">Catalyzes the hydrolytic deamination of adenosine and 2-deoxyadenosine.</text>
</comment>
<feature type="domain" description="Adenosine deaminase" evidence="10">
    <location>
        <begin position="21"/>
        <end position="361"/>
    </location>
</feature>
<evidence type="ECO:0000256" key="4">
    <source>
        <dbReference type="ARBA" id="ARBA00022833"/>
    </source>
</evidence>
<evidence type="ECO:0000256" key="8">
    <source>
        <dbReference type="ARBA" id="ARBA00049213"/>
    </source>
</evidence>
<proteinExistence type="inferred from homology"/>
<dbReference type="Proteomes" id="UP001221150">
    <property type="component" value="Unassembled WGS sequence"/>
</dbReference>
<dbReference type="PANTHER" id="PTHR11409">
    <property type="entry name" value="ADENOSINE DEAMINASE"/>
    <property type="match status" value="1"/>
</dbReference>
<evidence type="ECO:0000256" key="5">
    <source>
        <dbReference type="ARBA" id="ARBA00023080"/>
    </source>
</evidence>
<gene>
    <name evidence="9" type="primary">add</name>
    <name evidence="11" type="ORF">P3H78_06270</name>
</gene>
<keyword evidence="3 9" id="KW-0378">Hydrolase</keyword>
<feature type="binding site" evidence="9">
    <location>
        <position position="26"/>
    </location>
    <ligand>
        <name>Zn(2+)</name>
        <dbReference type="ChEBI" id="CHEBI:29105"/>
        <note>catalytic</note>
    </ligand>
</feature>
<dbReference type="NCBIfam" id="NF006847">
    <property type="entry name" value="PRK09358.1-2"/>
    <property type="match status" value="1"/>
</dbReference>
<feature type="binding site" evidence="9">
    <location>
        <position position="28"/>
    </location>
    <ligand>
        <name>Zn(2+)</name>
        <dbReference type="ChEBI" id="CHEBI:29105"/>
        <note>catalytic</note>
    </ligand>
</feature>
<comment type="caution">
    <text evidence="11">The sequence shown here is derived from an EMBL/GenBank/DDBJ whole genome shotgun (WGS) entry which is preliminary data.</text>
</comment>
<name>A0ABT6A0S0_9ACTN</name>
<evidence type="ECO:0000256" key="1">
    <source>
        <dbReference type="ARBA" id="ARBA00012784"/>
    </source>
</evidence>
<evidence type="ECO:0000313" key="11">
    <source>
        <dbReference type="EMBL" id="MDF3298239.1"/>
    </source>
</evidence>
<dbReference type="HAMAP" id="MF_00540">
    <property type="entry name" value="A_deaminase"/>
    <property type="match status" value="1"/>
</dbReference>
<organism evidence="11 12">
    <name type="scientific">Streptomyces tropicalis</name>
    <dbReference type="NCBI Taxonomy" id="3034234"/>
    <lineage>
        <taxon>Bacteria</taxon>
        <taxon>Bacillati</taxon>
        <taxon>Actinomycetota</taxon>
        <taxon>Actinomycetes</taxon>
        <taxon>Kitasatosporales</taxon>
        <taxon>Streptomycetaceae</taxon>
        <taxon>Streptomyces</taxon>
    </lineage>
</organism>
<dbReference type="RefSeq" id="WP_276107771.1">
    <property type="nucleotide sequence ID" value="NZ_JARJBB010000002.1"/>
</dbReference>
<feature type="site" description="Important for catalytic activity" evidence="9">
    <location>
        <position position="239"/>
    </location>
</feature>
<dbReference type="Pfam" id="PF00962">
    <property type="entry name" value="A_deaminase"/>
    <property type="match status" value="1"/>
</dbReference>
<evidence type="ECO:0000256" key="7">
    <source>
        <dbReference type="ARBA" id="ARBA00047989"/>
    </source>
</evidence>
<feature type="active site" description="Proton donor" evidence="9">
    <location>
        <position position="218"/>
    </location>
</feature>
<feature type="binding site" evidence="9">
    <location>
        <position position="188"/>
    </location>
    <ligand>
        <name>substrate</name>
    </ligand>
</feature>
<comment type="caution">
    <text evidence="9">Lacks conserved residue(s) required for the propagation of feature annotation.</text>
</comment>
<dbReference type="SUPFAM" id="SSF51556">
    <property type="entry name" value="Metallo-dependent hydrolases"/>
    <property type="match status" value="1"/>
</dbReference>
<evidence type="ECO:0000256" key="6">
    <source>
        <dbReference type="ARBA" id="ARBA00031852"/>
    </source>
</evidence>
<dbReference type="InterPro" id="IPR006330">
    <property type="entry name" value="Ado/ade_deaminase"/>
</dbReference>
<sequence>MTSQIAHGGSTPTSEQIRRAPKVLLHDHLDGGLRPGTVVDLARASGYSQLPDHDPDKLGLWFREAADSGSLERYLETFSHTVGVMQTRDALVRVARECAEDLAEDGVVYAEVRYAPEQHLEGGLTLEEVVEAVNEGFREGERLARAQGRRIRVGALLTAMRHAARALEIAELANRYRDMGVVGFDIAGAEAGHPPTRHLDAFEYLKRENNHFTIHAGEAFGLPSIWQALQWCGADRLGHGVRIIDDIEVAEDGTVRLGRLASYVRDKRVPLEMCPSSNLQTGAASSYAEHPIGLLRRLHFRVTVNTDNRLMSHTSMSREFEHLVETFGCTLDDMQWFSVNAMKSAFIPFDERLAMINDVIKPGYAELKSEWLFQQTASTRSSVAADG</sequence>
<comment type="catalytic activity">
    <reaction evidence="8">
        <text>2'-deoxyadenosine + H2O + H(+) = 2'-deoxyinosine + NH4(+)</text>
        <dbReference type="Rhea" id="RHEA:28190"/>
        <dbReference type="ChEBI" id="CHEBI:15377"/>
        <dbReference type="ChEBI" id="CHEBI:15378"/>
        <dbReference type="ChEBI" id="CHEBI:17256"/>
        <dbReference type="ChEBI" id="CHEBI:28938"/>
        <dbReference type="ChEBI" id="CHEBI:28997"/>
        <dbReference type="EC" id="3.5.4.4"/>
    </reaction>
    <physiologicalReaction direction="left-to-right" evidence="8">
        <dbReference type="Rhea" id="RHEA:28191"/>
    </physiologicalReaction>
</comment>
<dbReference type="InterPro" id="IPR032466">
    <property type="entry name" value="Metal_Hydrolase"/>
</dbReference>
<comment type="catalytic activity">
    <reaction evidence="7">
        <text>adenosine + H2O + H(+) = inosine + NH4(+)</text>
        <dbReference type="Rhea" id="RHEA:24408"/>
        <dbReference type="ChEBI" id="CHEBI:15377"/>
        <dbReference type="ChEBI" id="CHEBI:15378"/>
        <dbReference type="ChEBI" id="CHEBI:16335"/>
        <dbReference type="ChEBI" id="CHEBI:17596"/>
        <dbReference type="ChEBI" id="CHEBI:28938"/>
        <dbReference type="EC" id="3.5.4.4"/>
    </reaction>
    <physiologicalReaction direction="left-to-right" evidence="7">
        <dbReference type="Rhea" id="RHEA:24409"/>
    </physiologicalReaction>
</comment>
<keyword evidence="2 9" id="KW-0479">Metal-binding</keyword>
<dbReference type="Gene3D" id="3.20.20.140">
    <property type="entry name" value="Metal-dependent hydrolases"/>
    <property type="match status" value="1"/>
</dbReference>
<dbReference type="EMBL" id="JARJBB010000002">
    <property type="protein sequence ID" value="MDF3298239.1"/>
    <property type="molecule type" value="Genomic_DNA"/>
</dbReference>
<accession>A0ABT6A0S0</accession>
<feature type="binding site" evidence="9">
    <location>
        <position position="215"/>
    </location>
    <ligand>
        <name>Zn(2+)</name>
        <dbReference type="ChEBI" id="CHEBI:29105"/>
        <note>catalytic</note>
    </ligand>
</feature>
<dbReference type="GO" id="GO:0016787">
    <property type="term" value="F:hydrolase activity"/>
    <property type="evidence" value="ECO:0007669"/>
    <property type="project" value="UniProtKB-KW"/>
</dbReference>
<comment type="cofactor">
    <cofactor evidence="9">
        <name>Zn(2+)</name>
        <dbReference type="ChEBI" id="CHEBI:29105"/>
    </cofactor>
    <text evidence="9">Binds 1 zinc ion per subunit.</text>
</comment>
<feature type="binding site" evidence="9">
    <location>
        <position position="30"/>
    </location>
    <ligand>
        <name>substrate</name>
    </ligand>
</feature>
<evidence type="ECO:0000256" key="2">
    <source>
        <dbReference type="ARBA" id="ARBA00022723"/>
    </source>
</evidence>
<evidence type="ECO:0000256" key="9">
    <source>
        <dbReference type="HAMAP-Rule" id="MF_00540"/>
    </source>
</evidence>
<dbReference type="InterPro" id="IPR001365">
    <property type="entry name" value="A_deaminase_dom"/>
</dbReference>
<comment type="similarity">
    <text evidence="9">Belongs to the metallo-dependent hydrolases superfamily. Adenosine and AMP deaminases family. Adenosine deaminase subfamily.</text>
</comment>
<reference evidence="11 12" key="1">
    <citation type="submission" date="2023-03" db="EMBL/GenBank/DDBJ databases">
        <title>Draft genome sequence of Streptomyces sp. K1PA1 isolated from peat swamp forest in Thailand.</title>
        <authorList>
            <person name="Klaysubun C."/>
            <person name="Duangmal K."/>
        </authorList>
    </citation>
    <scope>NUCLEOTIDE SEQUENCE [LARGE SCALE GENOMIC DNA]</scope>
    <source>
        <strain evidence="11 12">K1PA1</strain>
    </source>
</reference>
<keyword evidence="4 9" id="KW-0862">Zinc</keyword>
<keyword evidence="5 9" id="KW-0546">Nucleotide metabolism</keyword>
<dbReference type="NCBIfam" id="TIGR01430">
    <property type="entry name" value="aden_deam"/>
    <property type="match status" value="1"/>
</dbReference>
<dbReference type="InterPro" id="IPR028893">
    <property type="entry name" value="A_deaminase"/>
</dbReference>
<feature type="binding site" evidence="9">
    <location>
        <position position="307"/>
    </location>
    <ligand>
        <name>Zn(2+)</name>
        <dbReference type="ChEBI" id="CHEBI:29105"/>
        <note>catalytic</note>
    </ligand>
</feature>
<protein>
    <recommendedName>
        <fullName evidence="1 9">Adenosine deaminase</fullName>
        <ecNumber evidence="1 9">3.5.4.4</ecNumber>
    </recommendedName>
    <alternativeName>
        <fullName evidence="6 9">Adenosine aminohydrolase</fullName>
    </alternativeName>
</protein>
<evidence type="ECO:0000313" key="12">
    <source>
        <dbReference type="Proteomes" id="UP001221150"/>
    </source>
</evidence>
<evidence type="ECO:0000256" key="3">
    <source>
        <dbReference type="ARBA" id="ARBA00022801"/>
    </source>
</evidence>
<dbReference type="PANTHER" id="PTHR11409:SF43">
    <property type="entry name" value="ADENOSINE DEAMINASE"/>
    <property type="match status" value="1"/>
</dbReference>
<dbReference type="EC" id="3.5.4.4" evidence="1 9"/>
<keyword evidence="12" id="KW-1185">Reference proteome</keyword>